<evidence type="ECO:0000256" key="2">
    <source>
        <dbReference type="ARBA" id="ARBA00007779"/>
    </source>
</evidence>
<evidence type="ECO:0000313" key="12">
    <source>
        <dbReference type="Proteomes" id="UP000001514"/>
    </source>
</evidence>
<evidence type="ECO:0000256" key="1">
    <source>
        <dbReference type="ARBA" id="ARBA00004141"/>
    </source>
</evidence>
<evidence type="ECO:0000256" key="3">
    <source>
        <dbReference type="ARBA" id="ARBA00022448"/>
    </source>
</evidence>
<dbReference type="Pfam" id="PF14703">
    <property type="entry name" value="PHM7_cyt"/>
    <property type="match status" value="1"/>
</dbReference>
<accession>D8STJ2</accession>
<sequence>MDTTAFITSLVTSLLIFLFLSLLYVLLARRPKNYPVYYPAVLIREEEGKGNPEVARLRTPFQWLSEAWRVTESEIVSFAGLDAAIYIHLLDAALKILSIAALFCLPVLVTVAALSDDYARKARPSTGGSTTATNSTDATFSGLNKLAMGNIPERNAKIWLFAIGAYWLSAAVYIVLWTKYRRISKLRKSVLSSGARPEQFAALVRDIPRSHRDTAQIDAFFRRIHPDSYERCIPVGDLGGASKTWKAMESTKAKLDRAQAGVTSSNRPHHKTGTLGLLGPSVDSVDFYKEKLREASERHKSSKTAAAAAPPGRAAILVFNNPAAAAACGQCVYSASSAGRWVTSPAPEPRQMIWGNVNIPWYQRYIRQAIVYTLVALTILFFMIPIGFVSAFSTLDKLEKLVPFVKNIEKIKVLSTVLQAYLPQLALIVFLALLPTLLLFLSRMEGIVSQSHVERAAAGKYFYFNVFNVFLGITITSSLFDTVKKIQKEPNSTVSLLGAAIPPAASFFITFIALRFFVGYGLQLSRLVPLIMFRIKKKYLCKTKEDIRAAWAPKDFSYATRVPGDMLILTIALCYAVIAPMVLPFALVYFAFAWIIARHEALKVVVPAYESYGRMWPHIHTRIIAALLVSQLAMLGYFSIKKFVFSPILVPLPIATLLFALITNKIYYPTFKNPPLEVTGLTKEHIPTVSSIVTAYTPSYLDEEHE</sequence>
<dbReference type="FunCoup" id="D8STJ2">
    <property type="interactions" value="936"/>
</dbReference>
<feature type="transmembrane region" description="Helical" evidence="7">
    <location>
        <begin position="421"/>
        <end position="441"/>
    </location>
</feature>
<dbReference type="InParanoid" id="D8STJ2"/>
<keyword evidence="12" id="KW-1185">Reference proteome</keyword>
<dbReference type="Proteomes" id="UP000001514">
    <property type="component" value="Unassembled WGS sequence"/>
</dbReference>
<feature type="transmembrane region" description="Helical" evidence="7">
    <location>
        <begin position="619"/>
        <end position="640"/>
    </location>
</feature>
<organism evidence="12">
    <name type="scientific">Selaginella moellendorffii</name>
    <name type="common">Spikemoss</name>
    <dbReference type="NCBI Taxonomy" id="88036"/>
    <lineage>
        <taxon>Eukaryota</taxon>
        <taxon>Viridiplantae</taxon>
        <taxon>Streptophyta</taxon>
        <taxon>Embryophyta</taxon>
        <taxon>Tracheophyta</taxon>
        <taxon>Lycopodiopsida</taxon>
        <taxon>Selaginellales</taxon>
        <taxon>Selaginellaceae</taxon>
        <taxon>Selaginella</taxon>
    </lineage>
</organism>
<evidence type="ECO:0000256" key="6">
    <source>
        <dbReference type="ARBA" id="ARBA00023136"/>
    </source>
</evidence>
<evidence type="ECO:0000259" key="10">
    <source>
        <dbReference type="Pfam" id="PF14703"/>
    </source>
</evidence>
<keyword evidence="4 7" id="KW-0812">Transmembrane</keyword>
<dbReference type="AlphaFoldDB" id="D8STJ2"/>
<evidence type="ECO:0008006" key="13">
    <source>
        <dbReference type="Google" id="ProtNLM"/>
    </source>
</evidence>
<dbReference type="Pfam" id="PF02714">
    <property type="entry name" value="RSN1_7TM"/>
    <property type="match status" value="1"/>
</dbReference>
<feature type="transmembrane region" description="Helical" evidence="7">
    <location>
        <begin position="462"/>
        <end position="480"/>
    </location>
</feature>
<dbReference type="PANTHER" id="PTHR13018:SF100">
    <property type="entry name" value="CSC1-LIKE PROTEIN ERD4"/>
    <property type="match status" value="1"/>
</dbReference>
<dbReference type="GO" id="GO:0005227">
    <property type="term" value="F:calcium-activated cation channel activity"/>
    <property type="evidence" value="ECO:0000318"/>
    <property type="project" value="GO_Central"/>
</dbReference>
<evidence type="ECO:0000256" key="5">
    <source>
        <dbReference type="ARBA" id="ARBA00022989"/>
    </source>
</evidence>
<evidence type="ECO:0000256" key="4">
    <source>
        <dbReference type="ARBA" id="ARBA00022692"/>
    </source>
</evidence>
<gene>
    <name evidence="11" type="ORF">SELMODRAFT_41460</name>
</gene>
<dbReference type="KEGG" id="smo:SELMODRAFT_41460"/>
<dbReference type="PANTHER" id="PTHR13018">
    <property type="entry name" value="PROBABLE MEMBRANE PROTEIN DUF221-RELATED"/>
    <property type="match status" value="1"/>
</dbReference>
<keyword evidence="5 7" id="KW-1133">Transmembrane helix</keyword>
<comment type="similarity">
    <text evidence="2">Belongs to the CSC1 (TC 1.A.17) family.</text>
</comment>
<feature type="transmembrane region" description="Helical" evidence="7">
    <location>
        <begin position="567"/>
        <end position="597"/>
    </location>
</feature>
<feature type="transmembrane region" description="Helical" evidence="7">
    <location>
        <begin position="6"/>
        <end position="27"/>
    </location>
</feature>
<dbReference type="InterPro" id="IPR027815">
    <property type="entry name" value="CSC1/OSCA1-like_cyt"/>
</dbReference>
<dbReference type="Pfam" id="PF13967">
    <property type="entry name" value="RSN1_TM"/>
    <property type="match status" value="1"/>
</dbReference>
<feature type="transmembrane region" description="Helical" evidence="7">
    <location>
        <begin position="647"/>
        <end position="668"/>
    </location>
</feature>
<dbReference type="InterPro" id="IPR003864">
    <property type="entry name" value="CSC1/OSCA1-like_7TM"/>
</dbReference>
<feature type="transmembrane region" description="Helical" evidence="7">
    <location>
        <begin position="158"/>
        <end position="178"/>
    </location>
</feature>
<feature type="domain" description="CSC1/OSCA1-like 7TM region" evidence="8">
    <location>
        <begin position="367"/>
        <end position="638"/>
    </location>
</feature>
<feature type="transmembrane region" description="Helical" evidence="7">
    <location>
        <begin position="369"/>
        <end position="392"/>
    </location>
</feature>
<dbReference type="HOGENOM" id="CLU_002458_7_1_1"/>
<evidence type="ECO:0000259" key="8">
    <source>
        <dbReference type="Pfam" id="PF02714"/>
    </source>
</evidence>
<feature type="transmembrane region" description="Helical" evidence="7">
    <location>
        <begin position="96"/>
        <end position="115"/>
    </location>
</feature>
<dbReference type="InterPro" id="IPR032880">
    <property type="entry name" value="CSC1/OSCA1-like_N"/>
</dbReference>
<evidence type="ECO:0000259" key="9">
    <source>
        <dbReference type="Pfam" id="PF13967"/>
    </source>
</evidence>
<protein>
    <recommendedName>
        <fullName evidence="13">ERD4-related membrane protein</fullName>
    </recommendedName>
</protein>
<dbReference type="InterPro" id="IPR045122">
    <property type="entry name" value="Csc1-like"/>
</dbReference>
<reference evidence="11 12" key="1">
    <citation type="journal article" date="2011" name="Science">
        <title>The Selaginella genome identifies genetic changes associated with the evolution of vascular plants.</title>
        <authorList>
            <person name="Banks J.A."/>
            <person name="Nishiyama T."/>
            <person name="Hasebe M."/>
            <person name="Bowman J.L."/>
            <person name="Gribskov M."/>
            <person name="dePamphilis C."/>
            <person name="Albert V.A."/>
            <person name="Aono N."/>
            <person name="Aoyama T."/>
            <person name="Ambrose B.A."/>
            <person name="Ashton N.W."/>
            <person name="Axtell M.J."/>
            <person name="Barker E."/>
            <person name="Barker M.S."/>
            <person name="Bennetzen J.L."/>
            <person name="Bonawitz N.D."/>
            <person name="Chapple C."/>
            <person name="Cheng C."/>
            <person name="Correa L.G."/>
            <person name="Dacre M."/>
            <person name="DeBarry J."/>
            <person name="Dreyer I."/>
            <person name="Elias M."/>
            <person name="Engstrom E.M."/>
            <person name="Estelle M."/>
            <person name="Feng L."/>
            <person name="Finet C."/>
            <person name="Floyd S.K."/>
            <person name="Frommer W.B."/>
            <person name="Fujita T."/>
            <person name="Gramzow L."/>
            <person name="Gutensohn M."/>
            <person name="Harholt J."/>
            <person name="Hattori M."/>
            <person name="Heyl A."/>
            <person name="Hirai T."/>
            <person name="Hiwatashi Y."/>
            <person name="Ishikawa M."/>
            <person name="Iwata M."/>
            <person name="Karol K.G."/>
            <person name="Koehler B."/>
            <person name="Kolukisaoglu U."/>
            <person name="Kubo M."/>
            <person name="Kurata T."/>
            <person name="Lalonde S."/>
            <person name="Li K."/>
            <person name="Li Y."/>
            <person name="Litt A."/>
            <person name="Lyons E."/>
            <person name="Manning G."/>
            <person name="Maruyama T."/>
            <person name="Michael T.P."/>
            <person name="Mikami K."/>
            <person name="Miyazaki S."/>
            <person name="Morinaga S."/>
            <person name="Murata T."/>
            <person name="Mueller-Roeber B."/>
            <person name="Nelson D.R."/>
            <person name="Obara M."/>
            <person name="Oguri Y."/>
            <person name="Olmstead R.G."/>
            <person name="Onodera N."/>
            <person name="Petersen B.L."/>
            <person name="Pils B."/>
            <person name="Prigge M."/>
            <person name="Rensing S.A."/>
            <person name="Riano-Pachon D.M."/>
            <person name="Roberts A.W."/>
            <person name="Sato Y."/>
            <person name="Scheller H.V."/>
            <person name="Schulz B."/>
            <person name="Schulz C."/>
            <person name="Shakirov E.V."/>
            <person name="Shibagaki N."/>
            <person name="Shinohara N."/>
            <person name="Shippen D.E."/>
            <person name="Soerensen I."/>
            <person name="Sotooka R."/>
            <person name="Sugimoto N."/>
            <person name="Sugita M."/>
            <person name="Sumikawa N."/>
            <person name="Tanurdzic M."/>
            <person name="Theissen G."/>
            <person name="Ulvskov P."/>
            <person name="Wakazuki S."/>
            <person name="Weng J.K."/>
            <person name="Willats W.W."/>
            <person name="Wipf D."/>
            <person name="Wolf P.G."/>
            <person name="Yang L."/>
            <person name="Zimmer A.D."/>
            <person name="Zhu Q."/>
            <person name="Mitros T."/>
            <person name="Hellsten U."/>
            <person name="Loque D."/>
            <person name="Otillar R."/>
            <person name="Salamov A."/>
            <person name="Schmutz J."/>
            <person name="Shapiro H."/>
            <person name="Lindquist E."/>
            <person name="Lucas S."/>
            <person name="Rokhsar D."/>
            <person name="Grigoriev I.V."/>
        </authorList>
    </citation>
    <scope>NUCLEOTIDE SEQUENCE [LARGE SCALE GENOMIC DNA]</scope>
</reference>
<dbReference type="EMBL" id="GL377640">
    <property type="protein sequence ID" value="EFJ12268.1"/>
    <property type="molecule type" value="Genomic_DNA"/>
</dbReference>
<evidence type="ECO:0000256" key="7">
    <source>
        <dbReference type="SAM" id="Phobius"/>
    </source>
</evidence>
<comment type="subcellular location">
    <subcellularLocation>
        <location evidence="1">Membrane</location>
        <topology evidence="1">Multi-pass membrane protein</topology>
    </subcellularLocation>
</comment>
<dbReference type="OMA" id="YISMVEY"/>
<dbReference type="eggNOG" id="KOG1134">
    <property type="taxonomic scope" value="Eukaryota"/>
</dbReference>
<name>D8STJ2_SELML</name>
<evidence type="ECO:0000313" key="11">
    <source>
        <dbReference type="EMBL" id="EFJ12268.1"/>
    </source>
</evidence>
<dbReference type="GO" id="GO:0005886">
    <property type="term" value="C:plasma membrane"/>
    <property type="evidence" value="ECO:0000318"/>
    <property type="project" value="GO_Central"/>
</dbReference>
<keyword evidence="3" id="KW-0813">Transport</keyword>
<feature type="non-terminal residue" evidence="11">
    <location>
        <position position="706"/>
    </location>
</feature>
<proteinExistence type="inferred from homology"/>
<keyword evidence="6 7" id="KW-0472">Membrane</keyword>
<dbReference type="OrthoDB" id="1689567at2759"/>
<dbReference type="Gramene" id="EFJ12268">
    <property type="protein sequence ID" value="EFJ12268"/>
    <property type="gene ID" value="SELMODRAFT_41460"/>
</dbReference>
<feature type="domain" description="CSC1/OSCA1-like N-terminal transmembrane" evidence="9">
    <location>
        <begin position="5"/>
        <end position="178"/>
    </location>
</feature>
<feature type="domain" description="CSC1/OSCA1-like cytosolic" evidence="10">
    <location>
        <begin position="199"/>
        <end position="356"/>
    </location>
</feature>
<feature type="transmembrane region" description="Helical" evidence="7">
    <location>
        <begin position="500"/>
        <end position="522"/>
    </location>
</feature>